<dbReference type="Proteomes" id="UP000290289">
    <property type="component" value="Chromosome 7"/>
</dbReference>
<sequence>MKHDYLLISVNTNTPKQVFYVADPKAGNGWKVIQRIQHRNVWDIPKKRDSEGDNSNDDLRLTPSLQILGLFPRIDENEFIYNYNEESSTYNDDYISNEENSTHDADSSSSTIDDDSDLDY</sequence>
<accession>A0A498JEA1</accession>
<organism evidence="2 3">
    <name type="scientific">Malus domestica</name>
    <name type="common">Apple</name>
    <name type="synonym">Pyrus malus</name>
    <dbReference type="NCBI Taxonomy" id="3750"/>
    <lineage>
        <taxon>Eukaryota</taxon>
        <taxon>Viridiplantae</taxon>
        <taxon>Streptophyta</taxon>
        <taxon>Embryophyta</taxon>
        <taxon>Tracheophyta</taxon>
        <taxon>Spermatophyta</taxon>
        <taxon>Magnoliopsida</taxon>
        <taxon>eudicotyledons</taxon>
        <taxon>Gunneridae</taxon>
        <taxon>Pentapetalae</taxon>
        <taxon>rosids</taxon>
        <taxon>fabids</taxon>
        <taxon>Rosales</taxon>
        <taxon>Rosaceae</taxon>
        <taxon>Amygdaloideae</taxon>
        <taxon>Maleae</taxon>
        <taxon>Malus</taxon>
    </lineage>
</organism>
<comment type="caution">
    <text evidence="2">The sequence shown here is derived from an EMBL/GenBank/DDBJ whole genome shotgun (WGS) entry which is preliminary data.</text>
</comment>
<feature type="region of interest" description="Disordered" evidence="1">
    <location>
        <begin position="90"/>
        <end position="120"/>
    </location>
</feature>
<keyword evidence="3" id="KW-1185">Reference proteome</keyword>
<evidence type="ECO:0008006" key="4">
    <source>
        <dbReference type="Google" id="ProtNLM"/>
    </source>
</evidence>
<evidence type="ECO:0000256" key="1">
    <source>
        <dbReference type="SAM" id="MobiDB-lite"/>
    </source>
</evidence>
<dbReference type="AlphaFoldDB" id="A0A498JEA1"/>
<evidence type="ECO:0000313" key="2">
    <source>
        <dbReference type="EMBL" id="RXH93456.1"/>
    </source>
</evidence>
<reference evidence="2 3" key="1">
    <citation type="submission" date="2018-10" db="EMBL/GenBank/DDBJ databases">
        <title>A high-quality apple genome assembly.</title>
        <authorList>
            <person name="Hu J."/>
        </authorList>
    </citation>
    <scope>NUCLEOTIDE SEQUENCE [LARGE SCALE GENOMIC DNA]</scope>
    <source>
        <strain evidence="3">cv. HFTH1</strain>
        <tissue evidence="2">Young leaf</tissue>
    </source>
</reference>
<dbReference type="EMBL" id="RDQH01000333">
    <property type="protein sequence ID" value="RXH93456.1"/>
    <property type="molecule type" value="Genomic_DNA"/>
</dbReference>
<evidence type="ECO:0000313" key="3">
    <source>
        <dbReference type="Proteomes" id="UP000290289"/>
    </source>
</evidence>
<protein>
    <recommendedName>
        <fullName evidence="4">DUF4216 domain-containing protein</fullName>
    </recommendedName>
</protein>
<name>A0A498JEA1_MALDO</name>
<proteinExistence type="predicted"/>
<gene>
    <name evidence="2" type="ORF">DVH24_014032</name>
</gene>